<sequence>MDRHILLTLHDRVITRNSRYRITHNNFRTWWLQILNVNESDSGHYMCQVNTSPMKNLVGIIQVVGKLDNWKHFHNSYVKWFFTFVLQKSLIITHKQELPMSVKRKCKITGKRGTTFYIKYPAPCICGLDQ</sequence>
<proteinExistence type="predicted"/>
<dbReference type="CDD" id="cd00096">
    <property type="entry name" value="Ig"/>
    <property type="match status" value="1"/>
</dbReference>
<evidence type="ECO:0008006" key="4">
    <source>
        <dbReference type="Google" id="ProtNLM"/>
    </source>
</evidence>
<dbReference type="InterPro" id="IPR036179">
    <property type="entry name" value="Ig-like_dom_sf"/>
</dbReference>
<gene>
    <name evidence="1" type="ORF">AVEN_42374_1</name>
    <name evidence="2" type="ORF">AVEN_50405_1</name>
</gene>
<dbReference type="Gene3D" id="2.60.40.10">
    <property type="entry name" value="Immunoglobulins"/>
    <property type="match status" value="1"/>
</dbReference>
<reference evidence="1 3" key="1">
    <citation type="journal article" date="2019" name="Sci. Rep.">
        <title>Orb-weaving spider Araneus ventricosus genome elucidates the spidroin gene catalogue.</title>
        <authorList>
            <person name="Kono N."/>
            <person name="Nakamura H."/>
            <person name="Ohtoshi R."/>
            <person name="Moran D.A.P."/>
            <person name="Shinohara A."/>
            <person name="Yoshida Y."/>
            <person name="Fujiwara M."/>
            <person name="Mori M."/>
            <person name="Tomita M."/>
            <person name="Arakawa K."/>
        </authorList>
    </citation>
    <scope>NUCLEOTIDE SEQUENCE [LARGE SCALE GENOMIC DNA]</scope>
</reference>
<evidence type="ECO:0000313" key="3">
    <source>
        <dbReference type="Proteomes" id="UP000499080"/>
    </source>
</evidence>
<dbReference type="InterPro" id="IPR013783">
    <property type="entry name" value="Ig-like_fold"/>
</dbReference>
<evidence type="ECO:0000313" key="2">
    <source>
        <dbReference type="EMBL" id="GBO44820.1"/>
    </source>
</evidence>
<dbReference type="EMBL" id="BGPR01071707">
    <property type="protein sequence ID" value="GBO44820.1"/>
    <property type="molecule type" value="Genomic_DNA"/>
</dbReference>
<evidence type="ECO:0000313" key="1">
    <source>
        <dbReference type="EMBL" id="GBO44818.1"/>
    </source>
</evidence>
<dbReference type="AlphaFoldDB" id="A0A4Y2X6L1"/>
<organism evidence="1 3">
    <name type="scientific">Araneus ventricosus</name>
    <name type="common">Orbweaver spider</name>
    <name type="synonym">Epeira ventricosa</name>
    <dbReference type="NCBI Taxonomy" id="182803"/>
    <lineage>
        <taxon>Eukaryota</taxon>
        <taxon>Metazoa</taxon>
        <taxon>Ecdysozoa</taxon>
        <taxon>Arthropoda</taxon>
        <taxon>Chelicerata</taxon>
        <taxon>Arachnida</taxon>
        <taxon>Araneae</taxon>
        <taxon>Araneomorphae</taxon>
        <taxon>Entelegynae</taxon>
        <taxon>Araneoidea</taxon>
        <taxon>Araneidae</taxon>
        <taxon>Araneus</taxon>
    </lineage>
</organism>
<dbReference type="SUPFAM" id="SSF48726">
    <property type="entry name" value="Immunoglobulin"/>
    <property type="match status" value="1"/>
</dbReference>
<name>A0A4Y2X6L1_ARAVE</name>
<accession>A0A4Y2X6L1</accession>
<protein>
    <recommendedName>
        <fullName evidence="4">Immunoglobulin domain-containing protein</fullName>
    </recommendedName>
</protein>
<comment type="caution">
    <text evidence="1">The sequence shown here is derived from an EMBL/GenBank/DDBJ whole genome shotgun (WGS) entry which is preliminary data.</text>
</comment>
<dbReference type="OrthoDB" id="10012075at2759"/>
<keyword evidence="3" id="KW-1185">Reference proteome</keyword>
<dbReference type="EMBL" id="BGPR01071706">
    <property type="protein sequence ID" value="GBO44818.1"/>
    <property type="molecule type" value="Genomic_DNA"/>
</dbReference>
<dbReference type="Proteomes" id="UP000499080">
    <property type="component" value="Unassembled WGS sequence"/>
</dbReference>